<dbReference type="GeneID" id="96603686"/>
<accession>A0ABR6D944</accession>
<evidence type="ECO:0000313" key="2">
    <source>
        <dbReference type="Proteomes" id="UP000565455"/>
    </source>
</evidence>
<organism evidence="1 2">
    <name type="scientific">Methylobacterium fujisawaense</name>
    <dbReference type="NCBI Taxonomy" id="107400"/>
    <lineage>
        <taxon>Bacteria</taxon>
        <taxon>Pseudomonadati</taxon>
        <taxon>Pseudomonadota</taxon>
        <taxon>Alphaproteobacteria</taxon>
        <taxon>Hyphomicrobiales</taxon>
        <taxon>Methylobacteriaceae</taxon>
        <taxon>Methylobacterium</taxon>
    </lineage>
</organism>
<dbReference type="EMBL" id="JACJIM010000003">
    <property type="protein sequence ID" value="MBA9062585.1"/>
    <property type="molecule type" value="Genomic_DNA"/>
</dbReference>
<keyword evidence="2" id="KW-1185">Reference proteome</keyword>
<gene>
    <name evidence="1" type="ORF">GGQ91_001973</name>
</gene>
<dbReference type="Proteomes" id="UP000565455">
    <property type="component" value="Unassembled WGS sequence"/>
</dbReference>
<evidence type="ECO:0000313" key="1">
    <source>
        <dbReference type="EMBL" id="MBA9062585.1"/>
    </source>
</evidence>
<reference evidence="1 2" key="1">
    <citation type="submission" date="2020-08" db="EMBL/GenBank/DDBJ databases">
        <title>Genomic Encyclopedia of Type Strains, Phase IV (KMG-IV): sequencing the most valuable type-strain genomes for metagenomic binning, comparative biology and taxonomic classification.</title>
        <authorList>
            <person name="Goeker M."/>
        </authorList>
    </citation>
    <scope>NUCLEOTIDE SEQUENCE [LARGE SCALE GENOMIC DNA]</scope>
    <source>
        <strain evidence="1 2">DSM 5686</strain>
    </source>
</reference>
<sequence>MSEGDAGRFDEGQIMQKGRPIPAWLARRTYFKRIGRWTKPGKAAPPPSGPVAAPMPSNVVPFPVRMNRPDRPVLEDLRVVGTA</sequence>
<dbReference type="RefSeq" id="WP_236961548.1">
    <property type="nucleotide sequence ID" value="NZ_JACJIM010000003.1"/>
</dbReference>
<proteinExistence type="predicted"/>
<comment type="caution">
    <text evidence="1">The sequence shown here is derived from an EMBL/GenBank/DDBJ whole genome shotgun (WGS) entry which is preliminary data.</text>
</comment>
<name>A0ABR6D944_9HYPH</name>
<protein>
    <submittedName>
        <fullName evidence="1">Uncharacterized protein</fullName>
    </submittedName>
</protein>